<evidence type="ECO:0000256" key="4">
    <source>
        <dbReference type="ARBA" id="ARBA00022827"/>
    </source>
</evidence>
<dbReference type="InterPro" id="IPR036188">
    <property type="entry name" value="FAD/NAD-bd_sf"/>
</dbReference>
<keyword evidence="4" id="KW-0274">FAD</keyword>
<protein>
    <submittedName>
        <fullName evidence="8">Cyclopentanone 1,2-monooxygenase</fullName>
    </submittedName>
</protein>
<dbReference type="OrthoDB" id="66881at2759"/>
<dbReference type="GO" id="GO:0004497">
    <property type="term" value="F:monooxygenase activity"/>
    <property type="evidence" value="ECO:0007669"/>
    <property type="project" value="UniProtKB-KW"/>
</dbReference>
<evidence type="ECO:0000256" key="2">
    <source>
        <dbReference type="ARBA" id="ARBA00010139"/>
    </source>
</evidence>
<evidence type="ECO:0000256" key="7">
    <source>
        <dbReference type="ARBA" id="ARBA00023033"/>
    </source>
</evidence>
<name>W9CSZ7_SCLBF</name>
<accession>W9CSZ7</accession>
<sequence>MSALENLDALVVGAGFAGLYQLHSLRKLGYNCKVVELGGGVGGVWYWNNYPGARVDIHVPLYEYGFGGLYKDFTWTERFPERSELLRYFDYVDKKLDLSKDIVLNTGVTHAKFDIKASRWNVTLTTGEVCDCKFLILCTGALTKLFVPDFEGRWPQEGVNTAVSHLTVFQRTPNICLPMQQRPLIEIEQNTSKANGTYDEIYKTRPKYHAGLDYDFIQRNCIEDSPDKRRETFEQLYSDGGFRPWLGTYKDILFNQESNDAAYSFWAERCRERITDPKKKDLLAPLLENQIHTFGTKRPSLEQNFYEVCNQENVDIIDILANPIDTFTETGICMENGEEYHFDTIVLATGYDALTGGFTGIDIVGTDGRSIAEKWKDGIKTYLGMTMVNFPNLFMTYGVQAPSTFANGPVMSEIQGTFITRTIHHLNTCDPPICTIEPTHLSEESWHRKIIDLAAPSLFARTKSWYMGSNIPGKKIEMGGYMGGVPAFSRELEGAMEGGMEGEKWRDAWVLDGYLEGGVGGEV</sequence>
<dbReference type="Pfam" id="PF13450">
    <property type="entry name" value="NAD_binding_8"/>
    <property type="match status" value="1"/>
</dbReference>
<dbReference type="AlphaFoldDB" id="W9CSZ7"/>
<dbReference type="PANTHER" id="PTHR43098:SF3">
    <property type="entry name" value="L-ORNITHINE N(5)-MONOOXYGENASE-RELATED"/>
    <property type="match status" value="1"/>
</dbReference>
<dbReference type="InterPro" id="IPR050775">
    <property type="entry name" value="FAD-binding_Monooxygenases"/>
</dbReference>
<gene>
    <name evidence="8" type="ORF">SBOR_1901</name>
</gene>
<evidence type="ECO:0000256" key="1">
    <source>
        <dbReference type="ARBA" id="ARBA00001974"/>
    </source>
</evidence>
<dbReference type="EMBL" id="AYSA01000073">
    <property type="protein sequence ID" value="ESZ97714.1"/>
    <property type="molecule type" value="Genomic_DNA"/>
</dbReference>
<keyword evidence="3" id="KW-0285">Flavoprotein</keyword>
<keyword evidence="5" id="KW-0521">NADP</keyword>
<comment type="caution">
    <text evidence="8">The sequence shown here is derived from an EMBL/GenBank/DDBJ whole genome shotgun (WGS) entry which is preliminary data.</text>
</comment>
<dbReference type="HOGENOM" id="CLU_006937_8_0_1"/>
<comment type="similarity">
    <text evidence="2">Belongs to the FAD-binding monooxygenase family.</text>
</comment>
<dbReference type="Proteomes" id="UP000019487">
    <property type="component" value="Unassembled WGS sequence"/>
</dbReference>
<reference evidence="8 9" key="1">
    <citation type="journal article" date="2014" name="Genome Announc.">
        <title>Draft genome sequence of Sclerotinia borealis, a psychrophilic plant pathogenic fungus.</title>
        <authorList>
            <person name="Mardanov A.V."/>
            <person name="Beletsky A.V."/>
            <person name="Kadnikov V.V."/>
            <person name="Ignatov A.N."/>
            <person name="Ravin N.V."/>
        </authorList>
    </citation>
    <scope>NUCLEOTIDE SEQUENCE [LARGE SCALE GENOMIC DNA]</scope>
    <source>
        <strain evidence="9">F-4157</strain>
    </source>
</reference>
<evidence type="ECO:0000313" key="8">
    <source>
        <dbReference type="EMBL" id="ESZ97714.1"/>
    </source>
</evidence>
<evidence type="ECO:0000313" key="9">
    <source>
        <dbReference type="Proteomes" id="UP000019487"/>
    </source>
</evidence>
<dbReference type="STRING" id="1432307.W9CSZ7"/>
<proteinExistence type="inferred from homology"/>
<keyword evidence="7 8" id="KW-0503">Monooxygenase</keyword>
<dbReference type="SUPFAM" id="SSF51905">
    <property type="entry name" value="FAD/NAD(P)-binding domain"/>
    <property type="match status" value="2"/>
</dbReference>
<evidence type="ECO:0000256" key="6">
    <source>
        <dbReference type="ARBA" id="ARBA00023002"/>
    </source>
</evidence>
<keyword evidence="9" id="KW-1185">Reference proteome</keyword>
<keyword evidence="6" id="KW-0560">Oxidoreductase</keyword>
<comment type="cofactor">
    <cofactor evidence="1">
        <name>FAD</name>
        <dbReference type="ChEBI" id="CHEBI:57692"/>
    </cofactor>
</comment>
<evidence type="ECO:0000256" key="3">
    <source>
        <dbReference type="ARBA" id="ARBA00022630"/>
    </source>
</evidence>
<organism evidence="8 9">
    <name type="scientific">Sclerotinia borealis (strain F-4128)</name>
    <dbReference type="NCBI Taxonomy" id="1432307"/>
    <lineage>
        <taxon>Eukaryota</taxon>
        <taxon>Fungi</taxon>
        <taxon>Dikarya</taxon>
        <taxon>Ascomycota</taxon>
        <taxon>Pezizomycotina</taxon>
        <taxon>Leotiomycetes</taxon>
        <taxon>Helotiales</taxon>
        <taxon>Sclerotiniaceae</taxon>
        <taxon>Sclerotinia</taxon>
    </lineage>
</organism>
<evidence type="ECO:0000256" key="5">
    <source>
        <dbReference type="ARBA" id="ARBA00022857"/>
    </source>
</evidence>
<dbReference type="PANTHER" id="PTHR43098">
    <property type="entry name" value="L-ORNITHINE N(5)-MONOOXYGENASE-RELATED"/>
    <property type="match status" value="1"/>
</dbReference>
<dbReference type="Gene3D" id="3.50.50.60">
    <property type="entry name" value="FAD/NAD(P)-binding domain"/>
    <property type="match status" value="2"/>
</dbReference>